<reference evidence="2 3" key="1">
    <citation type="submission" date="2018-05" db="EMBL/GenBank/DDBJ databases">
        <title>Draft genome sequence of Streptococcus panodentis CCUG 70867T.</title>
        <authorList>
            <person name="Salva-Serra F."/>
            <person name="Mendez V."/>
            <person name="Jaen-Luchoro D."/>
            <person name="Gonzales-Siles L."/>
            <person name="Karlsson R."/>
            <person name="Engstrom-Jakobsson H."/>
            <person name="Busquets A."/>
            <person name="Gomila M."/>
            <person name="Pineiro-Iglesias B."/>
            <person name="Bennasar-Figueras A."/>
            <person name="Seeger M."/>
            <person name="Moore E."/>
        </authorList>
    </citation>
    <scope>NUCLEOTIDE SEQUENCE [LARGE SCALE GENOMIC DNA]</scope>
    <source>
        <strain evidence="2 3">CCUG 70867</strain>
    </source>
</reference>
<proteinExistence type="predicted"/>
<keyword evidence="1" id="KW-0812">Transmembrane</keyword>
<protein>
    <submittedName>
        <fullName evidence="2">Uncharacterized protein</fullName>
    </submittedName>
</protein>
<dbReference type="Proteomes" id="UP001519349">
    <property type="component" value="Unassembled WGS sequence"/>
</dbReference>
<sequence>MKKKELEELALDLGLSFDGHSGLIYGQRRGFPFYLEPVTDQGQFAIFFSVGTEAGRADTAVLEALTDFSDVLIDYERAGYCLAYAILPAPDLTELRDHLEAAIEDCTYYFEEEGLLSACEKTGRTGRVALYQVGGKWLFLTPTSYEKLLAIQETRRKEAPRPQRPRQRENFLLGFVGALLGSLAGAPVVFLLTGSQRLMSLTAVLVGFLTVSGYRLLGKGLSLFGGIVSLVLASSMSLLAFQLRYAQIYYQDRMPLSEAFAAINRAALSGQLSDDYWFTGLLVLGLSILTTAYAAKSIERMFG</sequence>
<keyword evidence="1" id="KW-1133">Transmembrane helix</keyword>
<accession>A0ABS5AYU7</accession>
<dbReference type="EMBL" id="QFAY01000021">
    <property type="protein sequence ID" value="MBP2621606.1"/>
    <property type="molecule type" value="Genomic_DNA"/>
</dbReference>
<feature type="transmembrane region" description="Helical" evidence="1">
    <location>
        <begin position="276"/>
        <end position="295"/>
    </location>
</feature>
<feature type="transmembrane region" description="Helical" evidence="1">
    <location>
        <begin position="224"/>
        <end position="245"/>
    </location>
</feature>
<keyword evidence="3" id="KW-1185">Reference proteome</keyword>
<evidence type="ECO:0000313" key="3">
    <source>
        <dbReference type="Proteomes" id="UP001519349"/>
    </source>
</evidence>
<dbReference type="RefSeq" id="WP_209551700.1">
    <property type="nucleotide sequence ID" value="NZ_QFAY01000021.1"/>
</dbReference>
<feature type="transmembrane region" description="Helical" evidence="1">
    <location>
        <begin position="171"/>
        <end position="192"/>
    </location>
</feature>
<comment type="caution">
    <text evidence="2">The sequence shown here is derived from an EMBL/GenBank/DDBJ whole genome shotgun (WGS) entry which is preliminary data.</text>
</comment>
<name>A0ABS5AYU7_9STRE</name>
<gene>
    <name evidence="2" type="ORF">DHL47_09820</name>
</gene>
<organism evidence="2 3">
    <name type="scientific">Streptococcus panodentis</name>
    <dbReference type="NCBI Taxonomy" id="1581472"/>
    <lineage>
        <taxon>Bacteria</taxon>
        <taxon>Bacillati</taxon>
        <taxon>Bacillota</taxon>
        <taxon>Bacilli</taxon>
        <taxon>Lactobacillales</taxon>
        <taxon>Streptococcaceae</taxon>
        <taxon>Streptococcus</taxon>
    </lineage>
</organism>
<feature type="transmembrane region" description="Helical" evidence="1">
    <location>
        <begin position="198"/>
        <end position="217"/>
    </location>
</feature>
<evidence type="ECO:0000256" key="1">
    <source>
        <dbReference type="SAM" id="Phobius"/>
    </source>
</evidence>
<keyword evidence="1" id="KW-0472">Membrane</keyword>
<evidence type="ECO:0000313" key="2">
    <source>
        <dbReference type="EMBL" id="MBP2621606.1"/>
    </source>
</evidence>